<evidence type="ECO:0000313" key="3">
    <source>
        <dbReference type="EMBL" id="GAA4823319.1"/>
    </source>
</evidence>
<feature type="domain" description="S1 motif" evidence="2">
    <location>
        <begin position="147"/>
        <end position="209"/>
    </location>
</feature>
<dbReference type="SMART" id="SM00316">
    <property type="entry name" value="S1"/>
    <property type="match status" value="2"/>
</dbReference>
<dbReference type="InterPro" id="IPR036388">
    <property type="entry name" value="WH-like_DNA-bd_sf"/>
</dbReference>
<name>A0ABP9D004_9BACT</name>
<evidence type="ECO:0000256" key="1">
    <source>
        <dbReference type="PIRNR" id="PIRNR012524"/>
    </source>
</evidence>
<dbReference type="Proteomes" id="UP001500298">
    <property type="component" value="Unassembled WGS sequence"/>
</dbReference>
<dbReference type="EMBL" id="BAABJX010000009">
    <property type="protein sequence ID" value="GAA4823319.1"/>
    <property type="molecule type" value="Genomic_DNA"/>
</dbReference>
<dbReference type="RefSeq" id="WP_345368885.1">
    <property type="nucleotide sequence ID" value="NZ_BAABJX010000009.1"/>
</dbReference>
<gene>
    <name evidence="3" type="ORF">GCM10023331_04720</name>
</gene>
<comment type="caution">
    <text evidence="3">The sequence shown here is derived from an EMBL/GenBank/DDBJ whole genome shotgun (WGS) entry which is preliminary data.</text>
</comment>
<dbReference type="InterPro" id="IPR012340">
    <property type="entry name" value="NA-bd_OB-fold"/>
</dbReference>
<accession>A0ABP9D004</accession>
<protein>
    <submittedName>
        <fullName evidence="3">S1-like domain-containing RNA-binding protein</fullName>
    </submittedName>
</protein>
<dbReference type="InterPro" id="IPR040764">
    <property type="entry name" value="CvfB_WH"/>
</dbReference>
<dbReference type="InterPro" id="IPR003029">
    <property type="entry name" value="S1_domain"/>
</dbReference>
<dbReference type="PANTHER" id="PTHR37296">
    <property type="entry name" value="CONSERVED VIRULENCE FACTOR B"/>
    <property type="match status" value="1"/>
</dbReference>
<proteinExistence type="inferred from homology"/>
<feature type="domain" description="S1 motif" evidence="2">
    <location>
        <begin position="71"/>
        <end position="133"/>
    </location>
</feature>
<dbReference type="InterPro" id="IPR014464">
    <property type="entry name" value="CvfB_fam"/>
</dbReference>
<keyword evidence="4" id="KW-1185">Reference proteome</keyword>
<evidence type="ECO:0000259" key="2">
    <source>
        <dbReference type="SMART" id="SM00316"/>
    </source>
</evidence>
<dbReference type="Gene3D" id="1.10.10.10">
    <property type="entry name" value="Winged helix-like DNA-binding domain superfamily/Winged helix DNA-binding domain"/>
    <property type="match status" value="1"/>
</dbReference>
<dbReference type="Gene3D" id="2.40.50.140">
    <property type="entry name" value="Nucleic acid-binding proteins"/>
    <property type="match status" value="2"/>
</dbReference>
<comment type="similarity">
    <text evidence="1">Belongs to the CvfB family.</text>
</comment>
<dbReference type="PIRSF" id="PIRSF012524">
    <property type="entry name" value="YitL_S1"/>
    <property type="match status" value="1"/>
</dbReference>
<dbReference type="InterPro" id="IPR039566">
    <property type="entry name" value="CvfB_S1_st"/>
</dbReference>
<reference evidence="4" key="1">
    <citation type="journal article" date="2019" name="Int. J. Syst. Evol. Microbiol.">
        <title>The Global Catalogue of Microorganisms (GCM) 10K type strain sequencing project: providing services to taxonomists for standard genome sequencing and annotation.</title>
        <authorList>
            <consortium name="The Broad Institute Genomics Platform"/>
            <consortium name="The Broad Institute Genome Sequencing Center for Infectious Disease"/>
            <person name="Wu L."/>
            <person name="Ma J."/>
        </authorList>
    </citation>
    <scope>NUCLEOTIDE SEQUENCE [LARGE SCALE GENOMIC DNA]</scope>
    <source>
        <strain evidence="4">JCM 18326</strain>
    </source>
</reference>
<sequence>MLNIGEYNQMEVVRKVEIGYFLKELDGDTEVLMPNNCVRSGEMQAQDIIQVFVYKDHENRLIATEEEPFGKVGDYVTLEVADVNKAGAFMDWGLTKQLLVPFSEQRQRMEVGEHHVVRIVLDARAERPVGTAKLNAFLNRADDVLLEEGEEVEALIYASSELGYSCIVNQTWRGLLYKNEAFQPLKIGEKYQVFVKKVREDNLIDLSLKKGGYVAEEIEGDAQMLLGEIISRGGVLPFSDKASPEQIKEELQMSKKHFKKVVGYLYKKGLIVLSKDSIAIK</sequence>
<dbReference type="Pfam" id="PF17783">
    <property type="entry name" value="WHD_CvfB"/>
    <property type="match status" value="1"/>
</dbReference>
<dbReference type="PANTHER" id="PTHR37296:SF1">
    <property type="entry name" value="CONSERVED VIRULENCE FACTOR B"/>
    <property type="match status" value="1"/>
</dbReference>
<evidence type="ECO:0000313" key="4">
    <source>
        <dbReference type="Proteomes" id="UP001500298"/>
    </source>
</evidence>
<organism evidence="3 4">
    <name type="scientific">Algivirga pacifica</name>
    <dbReference type="NCBI Taxonomy" id="1162670"/>
    <lineage>
        <taxon>Bacteria</taxon>
        <taxon>Pseudomonadati</taxon>
        <taxon>Bacteroidota</taxon>
        <taxon>Cytophagia</taxon>
        <taxon>Cytophagales</taxon>
        <taxon>Flammeovirgaceae</taxon>
        <taxon>Algivirga</taxon>
    </lineage>
</organism>
<dbReference type="Pfam" id="PF13509">
    <property type="entry name" value="S1_2"/>
    <property type="match status" value="1"/>
</dbReference>